<keyword evidence="3" id="KW-1185">Reference proteome</keyword>
<dbReference type="Proteomes" id="UP001284901">
    <property type="component" value="Unassembled WGS sequence"/>
</dbReference>
<dbReference type="EMBL" id="JAWNFY010000008">
    <property type="protein sequence ID" value="MDY5146129.1"/>
    <property type="molecule type" value="Genomic_DNA"/>
</dbReference>
<dbReference type="RefSeq" id="WP_200807171.1">
    <property type="nucleotide sequence ID" value="NZ_CAUPFC010000003.1"/>
</dbReference>
<evidence type="ECO:0000313" key="2">
    <source>
        <dbReference type="EMBL" id="MDY5146129.1"/>
    </source>
</evidence>
<dbReference type="EMBL" id="JAWNFV010000011">
    <property type="protein sequence ID" value="MDY5140838.1"/>
    <property type="molecule type" value="Genomic_DNA"/>
</dbReference>
<evidence type="ECO:0000313" key="3">
    <source>
        <dbReference type="Proteomes" id="UP001284901"/>
    </source>
</evidence>
<gene>
    <name evidence="1" type="ORF">R6G74_05885</name>
    <name evidence="2" type="ORF">R6P33_03695</name>
</gene>
<sequence length="70" mass="7829">MDDERNSLLKEFVRLVLELRSRPSYPSPRYTPRRINGSLPEGNLLPLGPSVSDALAVLPDADTFEEFAAQ</sequence>
<protein>
    <submittedName>
        <fullName evidence="1">Uncharacterized protein</fullName>
    </submittedName>
</protein>
<reference evidence="1 3" key="1">
    <citation type="submission" date="2023-10" db="EMBL/GenBank/DDBJ databases">
        <title>Whole Genome based description of the genera Actinobaculum and Actinotignum reveals a complex phylogenetic relationship within the species included in the genus Actinotignum.</title>
        <authorList>
            <person name="Jensen C.S."/>
            <person name="Dargis R."/>
            <person name="Kemp M."/>
            <person name="Christensen J.J."/>
        </authorList>
    </citation>
    <scope>NUCLEOTIDE SEQUENCE</scope>
    <source>
        <strain evidence="2 3">SLA_B089</strain>
        <strain evidence="1">SLA_B245</strain>
    </source>
</reference>
<dbReference type="AlphaFoldDB" id="A0AAW9HCU7"/>
<evidence type="ECO:0000313" key="4">
    <source>
        <dbReference type="Proteomes" id="UP001288320"/>
    </source>
</evidence>
<proteinExistence type="predicted"/>
<dbReference type="Proteomes" id="UP001288320">
    <property type="component" value="Unassembled WGS sequence"/>
</dbReference>
<organism evidence="1 4">
    <name type="scientific">Actinotignum timonense</name>
    <dbReference type="NCBI Taxonomy" id="1870995"/>
    <lineage>
        <taxon>Bacteria</taxon>
        <taxon>Bacillati</taxon>
        <taxon>Actinomycetota</taxon>
        <taxon>Actinomycetes</taxon>
        <taxon>Actinomycetales</taxon>
        <taxon>Actinomycetaceae</taxon>
        <taxon>Actinotignum</taxon>
    </lineage>
</organism>
<evidence type="ECO:0000313" key="1">
    <source>
        <dbReference type="EMBL" id="MDY5140838.1"/>
    </source>
</evidence>
<name>A0AAW9HCU7_9ACTO</name>
<dbReference type="GeneID" id="92812821"/>
<comment type="caution">
    <text evidence="1">The sequence shown here is derived from an EMBL/GenBank/DDBJ whole genome shotgun (WGS) entry which is preliminary data.</text>
</comment>
<accession>A0AAW9HCU7</accession>